<organism evidence="2 3">
    <name type="scientific">Coccomyxa subellipsoidea</name>
    <dbReference type="NCBI Taxonomy" id="248742"/>
    <lineage>
        <taxon>Eukaryota</taxon>
        <taxon>Viridiplantae</taxon>
        <taxon>Chlorophyta</taxon>
        <taxon>core chlorophytes</taxon>
        <taxon>Trebouxiophyceae</taxon>
        <taxon>Trebouxiophyceae incertae sedis</taxon>
        <taxon>Coccomyxaceae</taxon>
        <taxon>Coccomyxa</taxon>
    </lineage>
</organism>
<proteinExistence type="predicted"/>
<dbReference type="EMBL" id="JALJOT010000001">
    <property type="protein sequence ID" value="KAK9918868.1"/>
    <property type="molecule type" value="Genomic_DNA"/>
</dbReference>
<name>A0ABR2Z3V3_9CHLO</name>
<dbReference type="InterPro" id="IPR032675">
    <property type="entry name" value="LRR_dom_sf"/>
</dbReference>
<comment type="caution">
    <text evidence="2">The sequence shown here is derived from an EMBL/GenBank/DDBJ whole genome shotgun (WGS) entry which is preliminary data.</text>
</comment>
<sequence length="497" mass="56597">MKIFKEVENSYGRYTRTHLPLVCKRWRQIIFGSRGVFFNRLTWTFHDSFPVLNVAACGAWFQRQLATGCISGPLSVSINDYRETESTSPTSEEFSALLGCTGHMIITLYLRGCAALFPSKSFETFWALPNLTYLCLSNWGGRINMEDFDRGMQHLRKLQTFTILSEEEISQLTRLSTLTMNAGCGLELRLGHLPSALARLPALVSLSIDGKLISVEGPDPGPGLLYDAEVPAPNDWKQMSKLRSLYLCPITCCIGRTCPCLPPEVELMTNLQEMSLYGYVRTGDAQEPDLSALKELTDLQFFSSILPNFPAWTARIPLLQKLRIHGKVHDWHIPESYSALQDLIIMTDLREVPESICALTTLTRLDLGECKVAKISPSISKLTRLRDLNLRYNYLYPEVPQELGALTWLHTLYLRYNKARRTKHMKVHKDGSGNVLLPKMAVTESSLLWLLRCKHMQQVFLDVTREERDKLSKFRQEMRTAFHGRPVLSLRLCGPYI</sequence>
<dbReference type="Gene3D" id="3.80.10.10">
    <property type="entry name" value="Ribonuclease Inhibitor"/>
    <property type="match status" value="1"/>
</dbReference>
<dbReference type="PANTHER" id="PTHR48057">
    <property type="entry name" value="LEUCINE-RICH REPEAT SERINE/THREONINE-PROTEIN KINASE 1"/>
    <property type="match status" value="1"/>
</dbReference>
<evidence type="ECO:0000313" key="2">
    <source>
        <dbReference type="EMBL" id="KAK9918868.1"/>
    </source>
</evidence>
<dbReference type="InterPro" id="IPR052595">
    <property type="entry name" value="LRRC69/RLP"/>
</dbReference>
<keyword evidence="3" id="KW-1185">Reference proteome</keyword>
<comment type="subcellular location">
    <subcellularLocation>
        <location evidence="1">Cytoplasm</location>
        <location evidence="1">Cytoskeleton</location>
        <location evidence="1">Cilium axoneme</location>
    </subcellularLocation>
</comment>
<gene>
    <name evidence="2" type="ORF">WJX75_007672</name>
</gene>
<evidence type="ECO:0008006" key="4">
    <source>
        <dbReference type="Google" id="ProtNLM"/>
    </source>
</evidence>
<dbReference type="SUPFAM" id="SSF52047">
    <property type="entry name" value="RNI-like"/>
    <property type="match status" value="1"/>
</dbReference>
<evidence type="ECO:0000256" key="1">
    <source>
        <dbReference type="ARBA" id="ARBA00004430"/>
    </source>
</evidence>
<protein>
    <recommendedName>
        <fullName evidence="4">L domain-like protein</fullName>
    </recommendedName>
</protein>
<accession>A0ABR2Z3V3</accession>
<evidence type="ECO:0000313" key="3">
    <source>
        <dbReference type="Proteomes" id="UP001491310"/>
    </source>
</evidence>
<reference evidence="2 3" key="1">
    <citation type="journal article" date="2024" name="Nat. Commun.">
        <title>Phylogenomics reveals the evolutionary origins of lichenization in chlorophyte algae.</title>
        <authorList>
            <person name="Puginier C."/>
            <person name="Libourel C."/>
            <person name="Otte J."/>
            <person name="Skaloud P."/>
            <person name="Haon M."/>
            <person name="Grisel S."/>
            <person name="Petersen M."/>
            <person name="Berrin J.G."/>
            <person name="Delaux P.M."/>
            <person name="Dal Grande F."/>
            <person name="Keller J."/>
        </authorList>
    </citation>
    <scope>NUCLEOTIDE SEQUENCE [LARGE SCALE GENOMIC DNA]</scope>
    <source>
        <strain evidence="2 3">SAG 216-7</strain>
    </source>
</reference>
<dbReference type="Proteomes" id="UP001491310">
    <property type="component" value="Unassembled WGS sequence"/>
</dbReference>